<reference evidence="2 4" key="2">
    <citation type="submission" date="2019-05" db="EMBL/GenBank/DDBJ databases">
        <title>Genome sequence of Moorella thermoacetica ATCC 33924.</title>
        <authorList>
            <person name="Poehlein A."/>
            <person name="Bengelsdorf F.R."/>
            <person name="Duerre P."/>
            <person name="Daniel R."/>
        </authorList>
    </citation>
    <scope>NUCLEOTIDE SEQUENCE [LARGE SCALE GENOMIC DNA]</scope>
    <source>
        <strain evidence="2 4">ATCC 33924</strain>
    </source>
</reference>
<accession>A0AAC9MVM1</accession>
<gene>
    <name evidence="1" type="ORF">Maut_02127</name>
    <name evidence="2" type="ORF">MTAT_19000</name>
</gene>
<name>A0AAC9MVM1_NEOTH</name>
<reference evidence="1 3" key="1">
    <citation type="submission" date="2016-08" db="EMBL/GenBank/DDBJ databases">
        <title>Moorella thermoacetica DSM 103132.</title>
        <authorList>
            <person name="Jendresen C.B."/>
            <person name="Redl S.M."/>
            <person name="Jensen T.O."/>
            <person name="Nielsen A.T."/>
        </authorList>
    </citation>
    <scope>NUCLEOTIDE SEQUENCE [LARGE SCALE GENOMIC DNA]</scope>
    <source>
        <strain evidence="1 3">DSM 103132</strain>
    </source>
</reference>
<evidence type="ECO:0000313" key="3">
    <source>
        <dbReference type="Proteomes" id="UP000094598"/>
    </source>
</evidence>
<protein>
    <submittedName>
        <fullName evidence="1">Uncharacterized protein</fullName>
    </submittedName>
</protein>
<proteinExistence type="predicted"/>
<sequence>MASWLPTGVEDMLQIKIVMQPSGRQFYKAVAELTGYSLDTLMGQVIKRFNFTRLKRLIHDLVYIYITIPGQEEIVRKIPLEHISIPKDCSLTLQEALEKAEHSFADFLGYLRRVYTPRRFSQLKAIAAASREFDPKELAKRPERRRW</sequence>
<dbReference type="EMBL" id="VCDX01000006">
    <property type="protein sequence ID" value="TYL12658.1"/>
    <property type="molecule type" value="Genomic_DNA"/>
</dbReference>
<dbReference type="Proteomes" id="UP000094598">
    <property type="component" value="Chromosome"/>
</dbReference>
<dbReference type="EMBL" id="CP017019">
    <property type="protein sequence ID" value="AOQ24557.1"/>
    <property type="molecule type" value="Genomic_DNA"/>
</dbReference>
<organism evidence="1 3">
    <name type="scientific">Neomoorella thermoacetica</name>
    <name type="common">Clostridium thermoaceticum</name>
    <dbReference type="NCBI Taxonomy" id="1525"/>
    <lineage>
        <taxon>Bacteria</taxon>
        <taxon>Bacillati</taxon>
        <taxon>Bacillota</taxon>
        <taxon>Clostridia</taxon>
        <taxon>Neomoorellales</taxon>
        <taxon>Neomoorellaceae</taxon>
        <taxon>Neomoorella</taxon>
    </lineage>
</organism>
<keyword evidence="4" id="KW-1185">Reference proteome</keyword>
<dbReference type="Proteomes" id="UP000322283">
    <property type="component" value="Unassembled WGS sequence"/>
</dbReference>
<dbReference type="AlphaFoldDB" id="A0AAC9MVM1"/>
<evidence type="ECO:0000313" key="2">
    <source>
        <dbReference type="EMBL" id="TYL12658.1"/>
    </source>
</evidence>
<evidence type="ECO:0000313" key="4">
    <source>
        <dbReference type="Proteomes" id="UP000322283"/>
    </source>
</evidence>
<evidence type="ECO:0000313" key="1">
    <source>
        <dbReference type="EMBL" id="AOQ24557.1"/>
    </source>
</evidence>